<proteinExistence type="predicted"/>
<keyword evidence="11" id="KW-1185">Reference proteome</keyword>
<accession>A0A1B4VDI4</accession>
<dbReference type="GO" id="GO:0006508">
    <property type="term" value="P:proteolysis"/>
    <property type="evidence" value="ECO:0007669"/>
    <property type="project" value="UniProtKB-KW"/>
</dbReference>
<comment type="subcellular location">
    <subcellularLocation>
        <location evidence="1">Cell membrane</location>
        <topology evidence="1">Multi-pass membrane protein</topology>
    </subcellularLocation>
</comment>
<keyword evidence="5" id="KW-0378">Hydrolase</keyword>
<feature type="transmembrane region" description="Helical" evidence="8">
    <location>
        <begin position="74"/>
        <end position="92"/>
    </location>
</feature>
<keyword evidence="6 8" id="KW-1133">Transmembrane helix</keyword>
<dbReference type="KEGG" id="sva:SVA_1465"/>
<feature type="transmembrane region" description="Helical" evidence="8">
    <location>
        <begin position="125"/>
        <end position="144"/>
    </location>
</feature>
<name>A0A1B4VDI4_9GAMM</name>
<evidence type="ECO:0000256" key="5">
    <source>
        <dbReference type="ARBA" id="ARBA00022801"/>
    </source>
</evidence>
<dbReference type="EMBL" id="AP014936">
    <property type="protein sequence ID" value="BAU48027.1"/>
    <property type="molecule type" value="Genomic_DNA"/>
</dbReference>
<reference evidence="10 11" key="1">
    <citation type="submission" date="2015-08" db="EMBL/GenBank/DDBJ databases">
        <title>Complete genome sequence of Sulfurifustis variabilis.</title>
        <authorList>
            <person name="Miura A."/>
            <person name="Kojima H."/>
            <person name="Fukui M."/>
        </authorList>
    </citation>
    <scope>NUCLEOTIDE SEQUENCE [LARGE SCALE GENOMIC DNA]</scope>
    <source>
        <strain evidence="11">skN76</strain>
    </source>
</reference>
<evidence type="ECO:0000256" key="6">
    <source>
        <dbReference type="ARBA" id="ARBA00022989"/>
    </source>
</evidence>
<gene>
    <name evidence="10" type="ORF">SVA_1465</name>
</gene>
<dbReference type="OrthoDB" id="9797363at2"/>
<evidence type="ECO:0000259" key="9">
    <source>
        <dbReference type="Pfam" id="PF11984"/>
    </source>
</evidence>
<evidence type="ECO:0000256" key="1">
    <source>
        <dbReference type="ARBA" id="ARBA00004651"/>
    </source>
</evidence>
<keyword evidence="4 8" id="KW-0812">Transmembrane</keyword>
<dbReference type="Pfam" id="PF11984">
    <property type="entry name" value="DUF3485"/>
    <property type="match status" value="1"/>
</dbReference>
<dbReference type="AlphaFoldDB" id="A0A1B4VDI4"/>
<dbReference type="GO" id="GO:0008233">
    <property type="term" value="F:peptidase activity"/>
    <property type="evidence" value="ECO:0007669"/>
    <property type="project" value="UniProtKB-KW"/>
</dbReference>
<feature type="transmembrane region" description="Helical" evidence="8">
    <location>
        <begin position="258"/>
        <end position="278"/>
    </location>
</feature>
<keyword evidence="7 8" id="KW-0472">Membrane</keyword>
<organism evidence="10 11">
    <name type="scientific">Sulfurifustis variabilis</name>
    <dbReference type="NCBI Taxonomy" id="1675686"/>
    <lineage>
        <taxon>Bacteria</taxon>
        <taxon>Pseudomonadati</taxon>
        <taxon>Pseudomonadota</taxon>
        <taxon>Gammaproteobacteria</taxon>
        <taxon>Acidiferrobacterales</taxon>
        <taxon>Acidiferrobacteraceae</taxon>
        <taxon>Sulfurifustis</taxon>
    </lineage>
</organism>
<feature type="transmembrane region" description="Helical" evidence="8">
    <location>
        <begin position="193"/>
        <end position="212"/>
    </location>
</feature>
<dbReference type="Pfam" id="PF09721">
    <property type="entry name" value="Exosortase_EpsH"/>
    <property type="match status" value="1"/>
</dbReference>
<feature type="transmembrane region" description="Helical" evidence="8">
    <location>
        <begin position="98"/>
        <end position="118"/>
    </location>
</feature>
<keyword evidence="2" id="KW-1003">Cell membrane</keyword>
<feature type="transmembrane region" description="Helical" evidence="8">
    <location>
        <begin position="12"/>
        <end position="34"/>
    </location>
</feature>
<dbReference type="NCBIfam" id="TIGR02914">
    <property type="entry name" value="EpsI_fam"/>
    <property type="match status" value="1"/>
</dbReference>
<evidence type="ECO:0000256" key="7">
    <source>
        <dbReference type="ARBA" id="ARBA00023136"/>
    </source>
</evidence>
<feature type="transmembrane region" description="Helical" evidence="8">
    <location>
        <begin position="46"/>
        <end position="62"/>
    </location>
</feature>
<dbReference type="InterPro" id="IPR019127">
    <property type="entry name" value="Exosortase"/>
</dbReference>
<dbReference type="InterPro" id="IPR026392">
    <property type="entry name" value="Exo/Archaeosortase_dom"/>
</dbReference>
<evidence type="ECO:0000256" key="8">
    <source>
        <dbReference type="SAM" id="Phobius"/>
    </source>
</evidence>
<feature type="transmembrane region" description="Helical" evidence="8">
    <location>
        <begin position="150"/>
        <end position="172"/>
    </location>
</feature>
<feature type="transmembrane region" description="Helical" evidence="8">
    <location>
        <begin position="313"/>
        <end position="332"/>
    </location>
</feature>
<dbReference type="GO" id="GO:0005886">
    <property type="term" value="C:plasma membrane"/>
    <property type="evidence" value="ECO:0007669"/>
    <property type="project" value="UniProtKB-SubCell"/>
</dbReference>
<feature type="transmembrane region" description="Helical" evidence="8">
    <location>
        <begin position="218"/>
        <end position="246"/>
    </location>
</feature>
<evidence type="ECO:0000256" key="2">
    <source>
        <dbReference type="ARBA" id="ARBA00022475"/>
    </source>
</evidence>
<dbReference type="Proteomes" id="UP000218899">
    <property type="component" value="Chromosome"/>
</dbReference>
<evidence type="ECO:0000256" key="3">
    <source>
        <dbReference type="ARBA" id="ARBA00022670"/>
    </source>
</evidence>
<protein>
    <submittedName>
        <fullName evidence="10">Transmembrane protein EpsH</fullName>
    </submittedName>
</protein>
<evidence type="ECO:0000256" key="4">
    <source>
        <dbReference type="ARBA" id="ARBA00022692"/>
    </source>
</evidence>
<dbReference type="InterPro" id="IPR026491">
    <property type="entry name" value="ExosortD_VPLPA"/>
</dbReference>
<dbReference type="NCBIfam" id="TIGR02602">
    <property type="entry name" value="8TM_EpsH"/>
    <property type="match status" value="1"/>
</dbReference>
<dbReference type="NCBIfam" id="TIGR04178">
    <property type="entry name" value="exo_archaeo"/>
    <property type="match status" value="1"/>
</dbReference>
<evidence type="ECO:0000313" key="10">
    <source>
        <dbReference type="EMBL" id="BAU48027.1"/>
    </source>
</evidence>
<dbReference type="InterPro" id="IPR014263">
    <property type="entry name" value="Methanolan_biosynth_EpsI"/>
</dbReference>
<sequence length="523" mass="58994">MESTASVVWRPSGLVLTTLVVAAALLGFTFQHGIAELLRVWEIKEEYSFGYLIPFITLFLVWQRKDRLESVPFTGSWAGFALVLFGLLVYVAGELSTLYLLIQYALLLALAGLVLAFTGPAAFRVILVPLLLLVFMVPLPQFFLSEISQHLQLISSQIGVAFIRIFGISVFLEGNVIDLGTMKLQVVEACSGLRYLFPLMTLGFICAYFFSAPFWKRAFVFLSTIPITVLMNSLRIGIIGILVEFWGESQAEGFLHDFEGWIVFMACTAVLVGEMWLLNRFGQARRPWREAFGLELPAATPKDAPVHYRSLPVPYLAVLVLLLSTAVLSFLLPQRVEATPAREDLISFPLLLGEWQGVSDRIEQIYLNELKLDDYLIVNYAKPNQPPVNLYIAYYGSQRKGQSAHSPRTCMPGGGWRIADLEQASIDTDIFAGQLPINRALIQLGDRRQLVYYWFQQRGRVLTNEYLVKWFIFWDAITRNRTDGGLVRVVTPVLPGEDMKEADQRLASLVRHISPLLARYLPD</sequence>
<feature type="domain" description="Methanolan biosynthesis EpsI" evidence="9">
    <location>
        <begin position="318"/>
        <end position="520"/>
    </location>
</feature>
<evidence type="ECO:0000313" key="11">
    <source>
        <dbReference type="Proteomes" id="UP000218899"/>
    </source>
</evidence>
<dbReference type="NCBIfam" id="TIGR04152">
    <property type="entry name" value="exosort_VPLPA"/>
    <property type="match status" value="1"/>
</dbReference>
<dbReference type="InterPro" id="IPR013426">
    <property type="entry name" value="EpsH-like"/>
</dbReference>
<keyword evidence="3" id="KW-0645">Protease</keyword>